<feature type="region of interest" description="Disordered" evidence="1">
    <location>
        <begin position="41"/>
        <end position="96"/>
    </location>
</feature>
<name>A0A3M6YAB1_HORWE</name>
<evidence type="ECO:0000313" key="5">
    <source>
        <dbReference type="Proteomes" id="UP000271337"/>
    </source>
</evidence>
<feature type="compositionally biased region" description="Basic and acidic residues" evidence="1">
    <location>
        <begin position="69"/>
        <end position="78"/>
    </location>
</feature>
<evidence type="ECO:0000313" key="4">
    <source>
        <dbReference type="EMBL" id="RMX99963.1"/>
    </source>
</evidence>
<keyword evidence="2" id="KW-0472">Membrane</keyword>
<dbReference type="EMBL" id="QWIL01001752">
    <property type="protein sequence ID" value="RMX99963.1"/>
    <property type="molecule type" value="Genomic_DNA"/>
</dbReference>
<dbReference type="AlphaFoldDB" id="A0A3M6YAB1"/>
<feature type="transmembrane region" description="Helical" evidence="2">
    <location>
        <begin position="143"/>
        <end position="163"/>
    </location>
</feature>
<sequence length="281" mass="32083">MISLRLLSLLMSSPSPPSEIHNATGRECNCRWCRLDNRLAGRPSHQHNSSDSTTMAETGHPQAGGQPQHVHDPSRRLSNEGPHGLGETEEQHARHAEIPHKKLFGLDVRSETIMFYCFAFPSWGLEIAAAVTGSLDKTWKKPFIGTIVPFMVFHWAAWWMTVIGMLQRASWVRDEGDLLTRKEFLYLAVRLNRLQLPTAVIALATFIQAYVRRESTGDLAYWLLFLLIFIWNTVFAVMNAYNNITWESDRLMYEDPDQPYHVTRLAILGIPSKAKELPKEL</sequence>
<reference evidence="4 5" key="1">
    <citation type="journal article" date="2018" name="BMC Genomics">
        <title>Genomic evidence for intraspecific hybridization in a clonal and extremely halotolerant yeast.</title>
        <authorList>
            <person name="Gostincar C."/>
            <person name="Stajich J.E."/>
            <person name="Zupancic J."/>
            <person name="Zalar P."/>
            <person name="Gunde-Cimerman N."/>
        </authorList>
    </citation>
    <scope>NUCLEOTIDE SEQUENCE [LARGE SCALE GENOMIC DNA]</scope>
    <source>
        <strain evidence="4 5">EXF-6669</strain>
    </source>
</reference>
<feature type="signal peptide" evidence="3">
    <location>
        <begin position="1"/>
        <end position="17"/>
    </location>
</feature>
<dbReference type="OrthoDB" id="4143071at2759"/>
<feature type="compositionally biased region" description="Polar residues" evidence="1">
    <location>
        <begin position="46"/>
        <end position="56"/>
    </location>
</feature>
<keyword evidence="2" id="KW-0812">Transmembrane</keyword>
<dbReference type="VEuPathDB" id="FungiDB:BTJ68_00927"/>
<dbReference type="Proteomes" id="UP000271337">
    <property type="component" value="Unassembled WGS sequence"/>
</dbReference>
<comment type="caution">
    <text evidence="4">The sequence shown here is derived from an EMBL/GenBank/DDBJ whole genome shotgun (WGS) entry which is preliminary data.</text>
</comment>
<keyword evidence="2" id="KW-1133">Transmembrane helix</keyword>
<feature type="chain" id="PRO_5018131182" evidence="3">
    <location>
        <begin position="18"/>
        <end position="281"/>
    </location>
</feature>
<protein>
    <submittedName>
        <fullName evidence="4">Uncharacterized protein</fullName>
    </submittedName>
</protein>
<keyword evidence="3" id="KW-0732">Signal</keyword>
<feature type="transmembrane region" description="Helical" evidence="2">
    <location>
        <begin position="219"/>
        <end position="241"/>
    </location>
</feature>
<evidence type="ECO:0000256" key="2">
    <source>
        <dbReference type="SAM" id="Phobius"/>
    </source>
</evidence>
<feature type="transmembrane region" description="Helical" evidence="2">
    <location>
        <begin position="184"/>
        <end position="207"/>
    </location>
</feature>
<gene>
    <name evidence="4" type="ORF">D0867_11911</name>
</gene>
<accession>A0A3M6YAB1</accession>
<proteinExistence type="predicted"/>
<organism evidence="4 5">
    <name type="scientific">Hortaea werneckii</name>
    <name type="common">Black yeast</name>
    <name type="synonym">Cladosporium werneckii</name>
    <dbReference type="NCBI Taxonomy" id="91943"/>
    <lineage>
        <taxon>Eukaryota</taxon>
        <taxon>Fungi</taxon>
        <taxon>Dikarya</taxon>
        <taxon>Ascomycota</taxon>
        <taxon>Pezizomycotina</taxon>
        <taxon>Dothideomycetes</taxon>
        <taxon>Dothideomycetidae</taxon>
        <taxon>Mycosphaerellales</taxon>
        <taxon>Teratosphaeriaceae</taxon>
        <taxon>Hortaea</taxon>
    </lineage>
</organism>
<evidence type="ECO:0000256" key="3">
    <source>
        <dbReference type="SAM" id="SignalP"/>
    </source>
</evidence>
<evidence type="ECO:0000256" key="1">
    <source>
        <dbReference type="SAM" id="MobiDB-lite"/>
    </source>
</evidence>
<feature type="transmembrane region" description="Helical" evidence="2">
    <location>
        <begin position="113"/>
        <end position="131"/>
    </location>
</feature>